<dbReference type="PROSITE" id="PS00903">
    <property type="entry name" value="CYT_DCMP_DEAMINASES_1"/>
    <property type="match status" value="1"/>
</dbReference>
<comment type="cofactor">
    <cofactor evidence="1">
        <name>Zn(2+)</name>
        <dbReference type="ChEBI" id="CHEBI:29105"/>
    </cofactor>
</comment>
<keyword evidence="6 9" id="KW-0378">Hydrolase</keyword>
<keyword evidence="4" id="KW-0686">Riboflavin biosynthesis</keyword>
<dbReference type="InterPro" id="IPR002125">
    <property type="entry name" value="CMP_dCMP_dom"/>
</dbReference>
<evidence type="ECO:0000256" key="5">
    <source>
        <dbReference type="ARBA" id="ARBA00022723"/>
    </source>
</evidence>
<sequence length="155" mass="17121">MSDELYMRRVLELAERGKDKVAPNPLVGCILVKDDQIIGEGWHQEYGKAHAERNAIDSVKNPELIPGSTAFVNLEPCSHYGKTPPCSDLLVHHRVKRVVISNIDPNPLVDGGGIKKLREAGIEVIVGILKQEGEALNHAFFQHMKQKIGPESIIS</sequence>
<dbReference type="EC" id="3.5.4.26" evidence="3"/>
<dbReference type="NCBIfam" id="TIGR00326">
    <property type="entry name" value="eubact_ribD"/>
    <property type="match status" value="1"/>
</dbReference>
<dbReference type="GO" id="GO:0016491">
    <property type="term" value="F:oxidoreductase activity"/>
    <property type="evidence" value="ECO:0007669"/>
    <property type="project" value="UniProtKB-KW"/>
</dbReference>
<evidence type="ECO:0000313" key="9">
    <source>
        <dbReference type="EMBL" id="WKN36659.1"/>
    </source>
</evidence>
<dbReference type="GO" id="GO:0009231">
    <property type="term" value="P:riboflavin biosynthetic process"/>
    <property type="evidence" value="ECO:0007669"/>
    <property type="project" value="UniProtKB-KW"/>
</dbReference>
<dbReference type="PROSITE" id="PS51747">
    <property type="entry name" value="CYT_DCMP_DEAMINASES_2"/>
    <property type="match status" value="1"/>
</dbReference>
<dbReference type="Gene3D" id="3.40.140.10">
    <property type="entry name" value="Cytidine Deaminase, domain 2"/>
    <property type="match status" value="1"/>
</dbReference>
<dbReference type="Pfam" id="PF00383">
    <property type="entry name" value="dCMP_cyt_deam_1"/>
    <property type="match status" value="1"/>
</dbReference>
<keyword evidence="9" id="KW-0560">Oxidoreductase</keyword>
<evidence type="ECO:0000256" key="1">
    <source>
        <dbReference type="ARBA" id="ARBA00001947"/>
    </source>
</evidence>
<protein>
    <recommendedName>
        <fullName evidence="3">diaminohydroxyphosphoribosylaminopyrimidine deaminase</fullName>
        <ecNumber evidence="3">3.5.4.26</ecNumber>
    </recommendedName>
</protein>
<reference evidence="9" key="2">
    <citation type="journal article" date="2024" name="Antonie Van Leeuwenhoek">
        <title>Roseihalotalea indica gen. nov., sp. nov., a halophilic Bacteroidetes from mesopelagic Southwest Indian Ocean with higher carbohydrate metabolic potential.</title>
        <authorList>
            <person name="Chen B."/>
            <person name="Zhang M."/>
            <person name="Lin D."/>
            <person name="Ye J."/>
            <person name="Tang K."/>
        </authorList>
    </citation>
    <scope>NUCLEOTIDE SEQUENCE</scope>
    <source>
        <strain evidence="9">TK19036</strain>
    </source>
</reference>
<dbReference type="SUPFAM" id="SSF53927">
    <property type="entry name" value="Cytidine deaminase-like"/>
    <property type="match status" value="1"/>
</dbReference>
<evidence type="ECO:0000256" key="3">
    <source>
        <dbReference type="ARBA" id="ARBA00012766"/>
    </source>
</evidence>
<dbReference type="InterPro" id="IPR016192">
    <property type="entry name" value="APOBEC/CMP_deaminase_Zn-bd"/>
</dbReference>
<dbReference type="EMBL" id="CP120682">
    <property type="protein sequence ID" value="WKN36659.1"/>
    <property type="molecule type" value="Genomic_DNA"/>
</dbReference>
<evidence type="ECO:0000256" key="4">
    <source>
        <dbReference type="ARBA" id="ARBA00022619"/>
    </source>
</evidence>
<feature type="domain" description="CMP/dCMP-type deaminase" evidence="8">
    <location>
        <begin position="1"/>
        <end position="125"/>
    </location>
</feature>
<dbReference type="GO" id="GO:0008835">
    <property type="term" value="F:diaminohydroxyphosphoribosylaminopyrimidine deaminase activity"/>
    <property type="evidence" value="ECO:0007669"/>
    <property type="project" value="UniProtKB-EC"/>
</dbReference>
<dbReference type="PANTHER" id="PTHR11079">
    <property type="entry name" value="CYTOSINE DEAMINASE FAMILY MEMBER"/>
    <property type="match status" value="1"/>
</dbReference>
<evidence type="ECO:0000256" key="6">
    <source>
        <dbReference type="ARBA" id="ARBA00022801"/>
    </source>
</evidence>
<gene>
    <name evidence="9" type="primary">ribD</name>
    <name evidence="9" type="ORF">K4G66_30310</name>
</gene>
<dbReference type="GO" id="GO:0008270">
    <property type="term" value="F:zinc ion binding"/>
    <property type="evidence" value="ECO:0007669"/>
    <property type="project" value="InterPro"/>
</dbReference>
<accession>A0AA49GSQ0</accession>
<comment type="pathway">
    <text evidence="2">Cofactor biosynthesis; riboflavin biosynthesis; 5-amino-6-(D-ribitylamino)uracil from GTP: step 2/4.</text>
</comment>
<evidence type="ECO:0000259" key="8">
    <source>
        <dbReference type="PROSITE" id="PS51747"/>
    </source>
</evidence>
<dbReference type="FunFam" id="3.40.140.10:FF:000025">
    <property type="entry name" value="Riboflavin biosynthesis protein RibD"/>
    <property type="match status" value="1"/>
</dbReference>
<proteinExistence type="predicted"/>
<dbReference type="InterPro" id="IPR004794">
    <property type="entry name" value="Eubact_RibD"/>
</dbReference>
<dbReference type="PANTHER" id="PTHR11079:SF162">
    <property type="entry name" value="RIBOFLAVIN BIOSYNTHESIS PROTEIN PYRD, CHLOROPLASTIC"/>
    <property type="match status" value="1"/>
</dbReference>
<dbReference type="InterPro" id="IPR016193">
    <property type="entry name" value="Cytidine_deaminase-like"/>
</dbReference>
<reference evidence="9" key="1">
    <citation type="journal article" date="2023" name="Comput. Struct. Biotechnol. J.">
        <title>Discovery of a novel marine Bacteroidetes with a rich repertoire of carbohydrate-active enzymes.</title>
        <authorList>
            <person name="Chen B."/>
            <person name="Liu G."/>
            <person name="Chen Q."/>
            <person name="Wang H."/>
            <person name="Liu L."/>
            <person name="Tang K."/>
        </authorList>
    </citation>
    <scope>NUCLEOTIDE SEQUENCE</scope>
    <source>
        <strain evidence="9">TK19036</strain>
    </source>
</reference>
<dbReference type="AlphaFoldDB" id="A0AA49GSQ0"/>
<name>A0AA49GSQ0_9BACT</name>
<keyword evidence="5" id="KW-0479">Metal-binding</keyword>
<evidence type="ECO:0000256" key="7">
    <source>
        <dbReference type="ARBA" id="ARBA00022833"/>
    </source>
</evidence>
<evidence type="ECO:0000256" key="2">
    <source>
        <dbReference type="ARBA" id="ARBA00004882"/>
    </source>
</evidence>
<organism evidence="9">
    <name type="scientific">Roseihalotalea indica</name>
    <dbReference type="NCBI Taxonomy" id="2867963"/>
    <lineage>
        <taxon>Bacteria</taxon>
        <taxon>Pseudomonadati</taxon>
        <taxon>Bacteroidota</taxon>
        <taxon>Cytophagia</taxon>
        <taxon>Cytophagales</taxon>
        <taxon>Catalimonadaceae</taxon>
        <taxon>Roseihalotalea</taxon>
    </lineage>
</organism>
<keyword evidence="7" id="KW-0862">Zinc</keyword>
<dbReference type="CDD" id="cd01284">
    <property type="entry name" value="Riboflavin_deaminase-reductase"/>
    <property type="match status" value="1"/>
</dbReference>